<dbReference type="InterPro" id="IPR017871">
    <property type="entry name" value="ABC_transporter-like_CS"/>
</dbReference>
<dbReference type="InterPro" id="IPR013563">
    <property type="entry name" value="Oligopep_ABC_C"/>
</dbReference>
<dbReference type="EMBL" id="JBHUGD010000001">
    <property type="protein sequence ID" value="MFD1945539.1"/>
    <property type="molecule type" value="Genomic_DNA"/>
</dbReference>
<evidence type="ECO:0000256" key="3">
    <source>
        <dbReference type="ARBA" id="ARBA00022741"/>
    </source>
</evidence>
<dbReference type="RefSeq" id="WP_343915561.1">
    <property type="nucleotide sequence ID" value="NZ_BAAAJT010000002.1"/>
</dbReference>
<comment type="caution">
    <text evidence="6">The sequence shown here is derived from an EMBL/GenBank/DDBJ whole genome shotgun (WGS) entry which is preliminary data.</text>
</comment>
<evidence type="ECO:0000313" key="6">
    <source>
        <dbReference type="EMBL" id="MFD1945539.1"/>
    </source>
</evidence>
<dbReference type="InterPro" id="IPR050319">
    <property type="entry name" value="ABC_transp_ATP-bind"/>
</dbReference>
<evidence type="ECO:0000256" key="4">
    <source>
        <dbReference type="ARBA" id="ARBA00022840"/>
    </source>
</evidence>
<evidence type="ECO:0000256" key="2">
    <source>
        <dbReference type="ARBA" id="ARBA00022448"/>
    </source>
</evidence>
<dbReference type="InterPro" id="IPR003439">
    <property type="entry name" value="ABC_transporter-like_ATP-bd"/>
</dbReference>
<name>A0ABW4TFY1_9ACTN</name>
<keyword evidence="3" id="KW-0547">Nucleotide-binding</keyword>
<dbReference type="Proteomes" id="UP001597351">
    <property type="component" value="Unassembled WGS sequence"/>
</dbReference>
<sequence length="355" mass="39178">MSTDATQAHDSTTTDSRETVLEVRDVKKHFPLTQGIVFQRTVGHVKAVDGVSFDLRKGETLGIVGESGCGKTTLGRLLMGLETATDGSIKLLGQEMVGLNPGELRRMRRDIQIVLQDPYSSLDPRMTVGDIVGEPFDIHPDALKGRDRRKVVQELIEVVGLNPDHINRFPHQFSGGQRQRIGIARSLSLRPKVLVCDEPVSALDVSVQAQVVNLFEQLQDEFGLSYVFIAHDLSVVRHISDRVMVMYLGKAVELGNEQQIYSGPTHPYTQALLSAVPVPDPRLKGHRDQIVLQGDVPSPANPPSGCRFRTRCWKAEDICASEEPLLQIRESSDHLSACHFAAARDVIHASEVEDS</sequence>
<dbReference type="InterPro" id="IPR027417">
    <property type="entry name" value="P-loop_NTPase"/>
</dbReference>
<dbReference type="Pfam" id="PF08352">
    <property type="entry name" value="oligo_HPY"/>
    <property type="match status" value="1"/>
</dbReference>
<dbReference type="NCBIfam" id="NF008453">
    <property type="entry name" value="PRK11308.1"/>
    <property type="match status" value="1"/>
</dbReference>
<protein>
    <submittedName>
        <fullName evidence="6">ABC transporter ATP-binding protein</fullName>
    </submittedName>
</protein>
<dbReference type="SUPFAM" id="SSF52540">
    <property type="entry name" value="P-loop containing nucleoside triphosphate hydrolases"/>
    <property type="match status" value="1"/>
</dbReference>
<gene>
    <name evidence="6" type="ORF">ACFSDE_01955</name>
</gene>
<dbReference type="PANTHER" id="PTHR43776:SF7">
    <property type="entry name" value="D,D-DIPEPTIDE TRANSPORT ATP-BINDING PROTEIN DDPF-RELATED"/>
    <property type="match status" value="1"/>
</dbReference>
<dbReference type="SMART" id="SM00382">
    <property type="entry name" value="AAA"/>
    <property type="match status" value="1"/>
</dbReference>
<dbReference type="PROSITE" id="PS50893">
    <property type="entry name" value="ABC_TRANSPORTER_2"/>
    <property type="match status" value="1"/>
</dbReference>
<dbReference type="PROSITE" id="PS00211">
    <property type="entry name" value="ABC_TRANSPORTER_1"/>
    <property type="match status" value="1"/>
</dbReference>
<organism evidence="6 7">
    <name type="scientific">Nocardioides aestuarii</name>
    <dbReference type="NCBI Taxonomy" id="252231"/>
    <lineage>
        <taxon>Bacteria</taxon>
        <taxon>Bacillati</taxon>
        <taxon>Actinomycetota</taxon>
        <taxon>Actinomycetes</taxon>
        <taxon>Propionibacteriales</taxon>
        <taxon>Nocardioidaceae</taxon>
        <taxon>Nocardioides</taxon>
    </lineage>
</organism>
<dbReference type="CDD" id="cd03257">
    <property type="entry name" value="ABC_NikE_OppD_transporters"/>
    <property type="match status" value="1"/>
</dbReference>
<comment type="similarity">
    <text evidence="1">Belongs to the ABC transporter superfamily.</text>
</comment>
<reference evidence="7" key="1">
    <citation type="journal article" date="2019" name="Int. J. Syst. Evol. Microbiol.">
        <title>The Global Catalogue of Microorganisms (GCM) 10K type strain sequencing project: providing services to taxonomists for standard genome sequencing and annotation.</title>
        <authorList>
            <consortium name="The Broad Institute Genomics Platform"/>
            <consortium name="The Broad Institute Genome Sequencing Center for Infectious Disease"/>
            <person name="Wu L."/>
            <person name="Ma J."/>
        </authorList>
    </citation>
    <scope>NUCLEOTIDE SEQUENCE [LARGE SCALE GENOMIC DNA]</scope>
    <source>
        <strain evidence="7">CGMCC 1.12477</strain>
    </source>
</reference>
<proteinExistence type="inferred from homology"/>
<feature type="domain" description="ABC transporter" evidence="5">
    <location>
        <begin position="21"/>
        <end position="273"/>
    </location>
</feature>
<evidence type="ECO:0000259" key="5">
    <source>
        <dbReference type="PROSITE" id="PS50893"/>
    </source>
</evidence>
<dbReference type="Gene3D" id="3.40.50.300">
    <property type="entry name" value="P-loop containing nucleotide triphosphate hydrolases"/>
    <property type="match status" value="1"/>
</dbReference>
<dbReference type="InterPro" id="IPR003593">
    <property type="entry name" value="AAA+_ATPase"/>
</dbReference>
<dbReference type="NCBIfam" id="TIGR01727">
    <property type="entry name" value="oligo_HPY"/>
    <property type="match status" value="1"/>
</dbReference>
<dbReference type="GO" id="GO:0005524">
    <property type="term" value="F:ATP binding"/>
    <property type="evidence" value="ECO:0007669"/>
    <property type="project" value="UniProtKB-KW"/>
</dbReference>
<keyword evidence="2" id="KW-0813">Transport</keyword>
<keyword evidence="7" id="KW-1185">Reference proteome</keyword>
<keyword evidence="4 6" id="KW-0067">ATP-binding</keyword>
<dbReference type="PANTHER" id="PTHR43776">
    <property type="entry name" value="TRANSPORT ATP-BINDING PROTEIN"/>
    <property type="match status" value="1"/>
</dbReference>
<dbReference type="Pfam" id="PF00005">
    <property type="entry name" value="ABC_tran"/>
    <property type="match status" value="1"/>
</dbReference>
<evidence type="ECO:0000313" key="7">
    <source>
        <dbReference type="Proteomes" id="UP001597351"/>
    </source>
</evidence>
<evidence type="ECO:0000256" key="1">
    <source>
        <dbReference type="ARBA" id="ARBA00005417"/>
    </source>
</evidence>
<accession>A0ABW4TFY1</accession>